<feature type="active site" description="Nucleophile" evidence="15">
    <location>
        <position position="258"/>
    </location>
</feature>
<evidence type="ECO:0000256" key="15">
    <source>
        <dbReference type="PIRSR" id="PIRSR006337-1"/>
    </source>
</evidence>
<dbReference type="SUPFAM" id="SSF81296">
    <property type="entry name" value="E set domains"/>
    <property type="match status" value="1"/>
</dbReference>
<evidence type="ECO:0000313" key="20">
    <source>
        <dbReference type="EMBL" id="NVN28991.1"/>
    </source>
</evidence>
<comment type="similarity">
    <text evidence="3 14">Belongs to the glycosyl hydrolase 13 family.</text>
</comment>
<feature type="binding site" evidence="16">
    <location>
        <begin position="317"/>
        <end position="321"/>
    </location>
    <ligand>
        <name>substrate</name>
    </ligand>
</feature>
<evidence type="ECO:0000256" key="16">
    <source>
        <dbReference type="PIRSR" id="PIRSR006337-2"/>
    </source>
</evidence>
<evidence type="ECO:0000256" key="7">
    <source>
        <dbReference type="ARBA" id="ARBA00022801"/>
    </source>
</evidence>
<evidence type="ECO:0000256" key="5">
    <source>
        <dbReference type="ARBA" id="ARBA00015938"/>
    </source>
</evidence>
<dbReference type="AlphaFoldDB" id="A0A839UTK9"/>
<evidence type="ECO:0000256" key="1">
    <source>
        <dbReference type="ARBA" id="ARBA00004496"/>
    </source>
</evidence>
<keyword evidence="6" id="KW-0963">Cytoplasm</keyword>
<evidence type="ECO:0000256" key="17">
    <source>
        <dbReference type="PIRSR" id="PIRSR006337-3"/>
    </source>
</evidence>
<dbReference type="Pfam" id="PF00128">
    <property type="entry name" value="Alpha-amylase"/>
    <property type="match status" value="1"/>
</dbReference>
<dbReference type="NCBIfam" id="TIGR02402">
    <property type="entry name" value="trehalose_TreZ"/>
    <property type="match status" value="1"/>
</dbReference>
<keyword evidence="9 14" id="KW-0326">Glycosidase</keyword>
<evidence type="ECO:0000256" key="14">
    <source>
        <dbReference type="PIRNR" id="PIRNR006337"/>
    </source>
</evidence>
<feature type="site" description="Transition state stabilizer" evidence="17">
    <location>
        <position position="387"/>
    </location>
</feature>
<dbReference type="Gene3D" id="2.60.40.10">
    <property type="entry name" value="Immunoglobulins"/>
    <property type="match status" value="1"/>
</dbReference>
<dbReference type="CDD" id="cd11325">
    <property type="entry name" value="AmyAc_GTHase"/>
    <property type="match status" value="1"/>
</dbReference>
<evidence type="ECO:0000256" key="10">
    <source>
        <dbReference type="ARBA" id="ARBA00032057"/>
    </source>
</evidence>
<comment type="caution">
    <text evidence="19">The sequence shown here is derived from an EMBL/GenBank/DDBJ whole genome shotgun (WGS) entry which is preliminary data.</text>
</comment>
<dbReference type="UniPathway" id="UPA00299"/>
<keyword evidence="8" id="KW-0119">Carbohydrate metabolism</keyword>
<evidence type="ECO:0000313" key="19">
    <source>
        <dbReference type="EMBL" id="MBB3173598.1"/>
    </source>
</evidence>
<evidence type="ECO:0000256" key="9">
    <source>
        <dbReference type="ARBA" id="ARBA00023295"/>
    </source>
</evidence>
<dbReference type="EMBL" id="JABXXQ010000008">
    <property type="protein sequence ID" value="NVN28991.1"/>
    <property type="molecule type" value="Genomic_DNA"/>
</dbReference>
<feature type="active site" description="Proton donor" evidence="15">
    <location>
        <position position="292"/>
    </location>
</feature>
<reference evidence="19 21" key="2">
    <citation type="submission" date="2020-08" db="EMBL/GenBank/DDBJ databases">
        <title>Genomic Encyclopedia of Type Strains, Phase III (KMG-III): the genomes of soil and plant-associated and newly described type strains.</title>
        <authorList>
            <person name="Whitman W."/>
        </authorList>
    </citation>
    <scope>NUCLEOTIDE SEQUENCE [LARGE SCALE GENOMIC DNA]</scope>
    <source>
        <strain evidence="19 21">CECT 8088</strain>
    </source>
</reference>
<evidence type="ECO:0000256" key="12">
    <source>
        <dbReference type="ARBA" id="ARBA00034013"/>
    </source>
</evidence>
<dbReference type="CDD" id="cd02853">
    <property type="entry name" value="E_set_MTHase_like_N"/>
    <property type="match status" value="1"/>
</dbReference>
<keyword evidence="7 14" id="KW-0378">Hydrolase</keyword>
<dbReference type="InterPro" id="IPR017853">
    <property type="entry name" value="GH"/>
</dbReference>
<dbReference type="GO" id="GO:0005992">
    <property type="term" value="P:trehalose biosynthetic process"/>
    <property type="evidence" value="ECO:0007669"/>
    <property type="project" value="UniProtKB-UniRule"/>
</dbReference>
<evidence type="ECO:0000256" key="6">
    <source>
        <dbReference type="ARBA" id="ARBA00022490"/>
    </source>
</evidence>
<dbReference type="PIRSF" id="PIRSF006337">
    <property type="entry name" value="Trehalose_TreZ"/>
    <property type="match status" value="1"/>
</dbReference>
<evidence type="ECO:0000256" key="8">
    <source>
        <dbReference type="ARBA" id="ARBA00023277"/>
    </source>
</evidence>
<evidence type="ECO:0000256" key="3">
    <source>
        <dbReference type="ARBA" id="ARBA00008061"/>
    </source>
</evidence>
<comment type="pathway">
    <text evidence="2 14">Glycan biosynthesis; trehalose biosynthesis.</text>
</comment>
<sequence>MIRTQHGPLPLGDGLVRFRLWAPAQDRVGLELDGHDHAMVAHDDGWHTLDIAAAPLARYRFVLGDGLRVPDPASRFQPEDVHGPSQLRDPGTWRWRNEWAGRPWGDAVIYELHVGTFSEAGTFLGAIEHLDALAALGITAVQIMPVSDFSGARNWGYDGVLPYAPDSAYGTPDDLKALVDAAHARGLMIFLDVVYNHFGPDGNYLSAYAPQFFTDRHKSPWGDGINVDGEDSGPVRAYILDNVRMWIEEFRFDGLRFDAVHAIKDDSRPHILTEIARVARGCVDRPVHLILENEHNDAHKLERRDGRPITFTAQWNDDVHHVLHVVTTGESAGYYHDYTDRPALLGRAIAEGFAYQGETMPYSGLQRGEPSAYLPPEAFIAFIQNHDQIGNRAFGDRIAALIPREPLRAITAITLLLPQIPMLFMGEEWGCRQPFAFFCDFEGDLADAVRDGRRAEFKKFPEFQDPKQRERIPDPLAESTFLAFRLDRAKADPATLQHYTDLLRVRARCIRPLIDHITHGGTTTALATNAWQVRWQADTPAGRRVLTVQFNLSPSRVTARPTGGRVIWTEGDTLPDLGPWAVRWSVETP</sequence>
<protein>
    <recommendedName>
        <fullName evidence="5 13">Malto-oligosyltrehalose trehalohydrolase</fullName>
        <shortName evidence="14">MTHase</shortName>
        <ecNumber evidence="4 13">3.2.1.141</ecNumber>
    </recommendedName>
    <alternativeName>
        <fullName evidence="11 14">4-alpha-D-((1-&gt;4)-alpha-D-glucano)trehalose trehalohydrolase</fullName>
    </alternativeName>
    <alternativeName>
        <fullName evidence="10 14">Maltooligosyl trehalose trehalohydrolase</fullName>
    </alternativeName>
</protein>
<dbReference type="Gene3D" id="3.20.20.80">
    <property type="entry name" value="Glycosidases"/>
    <property type="match status" value="1"/>
</dbReference>
<dbReference type="InterPro" id="IPR014756">
    <property type="entry name" value="Ig_E-set"/>
</dbReference>
<gene>
    <name evidence="20" type="primary">treZ</name>
    <name evidence="19" type="ORF">FHR90_001421</name>
    <name evidence="20" type="ORF">HUK83_01330</name>
</gene>
<name>A0A839UTK9_9PROT</name>
<dbReference type="GO" id="GO:0005737">
    <property type="term" value="C:cytoplasm"/>
    <property type="evidence" value="ECO:0007669"/>
    <property type="project" value="UniProtKB-SubCell"/>
</dbReference>
<dbReference type="GO" id="GO:0033942">
    <property type="term" value="F:4-alpha-D-(1-&gt;4)-alpha-D-glucanotrehalose trehalohydrolase activity"/>
    <property type="evidence" value="ECO:0007669"/>
    <property type="project" value="UniProtKB-EC"/>
</dbReference>
<dbReference type="Proteomes" id="UP000565205">
    <property type="component" value="Unassembled WGS sequence"/>
</dbReference>
<dbReference type="PANTHER" id="PTHR43651">
    <property type="entry name" value="1,4-ALPHA-GLUCAN-BRANCHING ENZYME"/>
    <property type="match status" value="1"/>
</dbReference>
<evidence type="ECO:0000259" key="18">
    <source>
        <dbReference type="SMART" id="SM00642"/>
    </source>
</evidence>
<reference evidence="20 22" key="1">
    <citation type="submission" date="2020-06" db="EMBL/GenBank/DDBJ databases">
        <title>Description of novel acetic acid bacteria.</title>
        <authorList>
            <person name="Sombolestani A."/>
        </authorList>
    </citation>
    <scope>NUCLEOTIDE SEQUENCE [LARGE SCALE GENOMIC DNA]</scope>
    <source>
        <strain evidence="20 22">LMG 26838</strain>
    </source>
</reference>
<dbReference type="EMBL" id="JACHXV010000004">
    <property type="protein sequence ID" value="MBB3173598.1"/>
    <property type="molecule type" value="Genomic_DNA"/>
</dbReference>
<keyword evidence="21" id="KW-1185">Reference proteome</keyword>
<feature type="binding site" evidence="16">
    <location>
        <begin position="256"/>
        <end position="261"/>
    </location>
    <ligand>
        <name>substrate</name>
    </ligand>
</feature>
<feature type="binding site" evidence="16">
    <location>
        <begin position="386"/>
        <end position="391"/>
    </location>
    <ligand>
        <name>substrate</name>
    </ligand>
</feature>
<evidence type="ECO:0000313" key="21">
    <source>
        <dbReference type="Proteomes" id="UP000557688"/>
    </source>
</evidence>
<comment type="subcellular location">
    <subcellularLocation>
        <location evidence="1 15">Cytoplasm</location>
    </subcellularLocation>
</comment>
<proteinExistence type="inferred from homology"/>
<dbReference type="SMART" id="SM00642">
    <property type="entry name" value="Aamy"/>
    <property type="match status" value="1"/>
</dbReference>
<evidence type="ECO:0000256" key="13">
    <source>
        <dbReference type="NCBIfam" id="TIGR02402"/>
    </source>
</evidence>
<dbReference type="PANTHER" id="PTHR43651:SF11">
    <property type="entry name" value="MALTO-OLIGOSYLTREHALOSE TREHALOHYDROLASE"/>
    <property type="match status" value="1"/>
</dbReference>
<dbReference type="Gene3D" id="1.10.10.760">
    <property type="entry name" value="E-set domains of sugar-utilizing enzymes"/>
    <property type="match status" value="1"/>
</dbReference>
<feature type="domain" description="Glycosyl hydrolase family 13 catalytic" evidence="18">
    <location>
        <begin position="111"/>
        <end position="454"/>
    </location>
</feature>
<evidence type="ECO:0000256" key="2">
    <source>
        <dbReference type="ARBA" id="ARBA00005199"/>
    </source>
</evidence>
<comment type="catalytic activity">
    <reaction evidence="12 14">
        <text>hydrolysis of (1-&gt;4)-alpha-D-glucosidic linkage in 4-alpha-D-[(1-&gt;4)-alpha-D-glucanosyl]n trehalose to yield trehalose and (1-&gt;4)-alpha-D-glucan.</text>
        <dbReference type="EC" id="3.2.1.141"/>
    </reaction>
</comment>
<evidence type="ECO:0000256" key="4">
    <source>
        <dbReference type="ARBA" id="ARBA00012268"/>
    </source>
</evidence>
<dbReference type="InterPro" id="IPR012768">
    <property type="entry name" value="Trehalose_TreZ"/>
</dbReference>
<dbReference type="EC" id="3.2.1.141" evidence="4 13"/>
<dbReference type="Proteomes" id="UP000557688">
    <property type="component" value="Unassembled WGS sequence"/>
</dbReference>
<organism evidence="19 21">
    <name type="scientific">Endobacter medicaginis</name>
    <dbReference type="NCBI Taxonomy" id="1181271"/>
    <lineage>
        <taxon>Bacteria</taxon>
        <taxon>Pseudomonadati</taxon>
        <taxon>Pseudomonadota</taxon>
        <taxon>Alphaproteobacteria</taxon>
        <taxon>Acetobacterales</taxon>
        <taxon>Acetobacteraceae</taxon>
        <taxon>Endobacter</taxon>
    </lineage>
</organism>
<evidence type="ECO:0000313" key="22">
    <source>
        <dbReference type="Proteomes" id="UP000565205"/>
    </source>
</evidence>
<dbReference type="SUPFAM" id="SSF51445">
    <property type="entry name" value="(Trans)glycosidases"/>
    <property type="match status" value="1"/>
</dbReference>
<dbReference type="InterPro" id="IPR006047">
    <property type="entry name" value="GH13_cat_dom"/>
</dbReference>
<evidence type="ECO:0000256" key="11">
    <source>
        <dbReference type="ARBA" id="ARBA00033284"/>
    </source>
</evidence>
<dbReference type="InterPro" id="IPR013783">
    <property type="entry name" value="Ig-like_fold"/>
</dbReference>
<dbReference type="RefSeq" id="WP_176621725.1">
    <property type="nucleotide sequence ID" value="NZ_JABXXQ010000008.1"/>
</dbReference>
<dbReference type="InterPro" id="IPR044901">
    <property type="entry name" value="Trehalose_TreZ_E-set_sf"/>
</dbReference>
<accession>A0A839UTK9</accession>